<dbReference type="EMBL" id="CP018632">
    <property type="protein sequence ID" value="ASJ76610.1"/>
    <property type="molecule type" value="Genomic_DNA"/>
</dbReference>
<organism evidence="5 6">
    <name type="scientific">Granulosicoccus antarcticus IMCC3135</name>
    <dbReference type="NCBI Taxonomy" id="1192854"/>
    <lineage>
        <taxon>Bacteria</taxon>
        <taxon>Pseudomonadati</taxon>
        <taxon>Pseudomonadota</taxon>
        <taxon>Gammaproteobacteria</taxon>
        <taxon>Chromatiales</taxon>
        <taxon>Granulosicoccaceae</taxon>
        <taxon>Granulosicoccus</taxon>
    </lineage>
</organism>
<feature type="domain" description="HTH luxR-type" evidence="4">
    <location>
        <begin position="196"/>
        <end position="261"/>
    </location>
</feature>
<protein>
    <recommendedName>
        <fullName evidence="4">HTH luxR-type domain-containing protein</fullName>
    </recommendedName>
</protein>
<accession>A0A2Z2P552</accession>
<evidence type="ECO:0000313" key="5">
    <source>
        <dbReference type="EMBL" id="ASJ76610.1"/>
    </source>
</evidence>
<dbReference type="OrthoDB" id="343383at2"/>
<keyword evidence="6" id="KW-1185">Reference proteome</keyword>
<dbReference type="Proteomes" id="UP000250079">
    <property type="component" value="Chromosome"/>
</dbReference>
<reference evidence="5 6" key="1">
    <citation type="submission" date="2016-12" db="EMBL/GenBank/DDBJ databases">
        <authorList>
            <person name="Song W.-J."/>
            <person name="Kurnit D.M."/>
        </authorList>
    </citation>
    <scope>NUCLEOTIDE SEQUENCE [LARGE SCALE GENOMIC DNA]</scope>
    <source>
        <strain evidence="5 6">IMCC3135</strain>
    </source>
</reference>
<keyword evidence="2" id="KW-0238">DNA-binding</keyword>
<dbReference type="GO" id="GO:0006355">
    <property type="term" value="P:regulation of DNA-templated transcription"/>
    <property type="evidence" value="ECO:0007669"/>
    <property type="project" value="InterPro"/>
</dbReference>
<name>A0A2Z2P552_9GAMM</name>
<dbReference type="InterPro" id="IPR016032">
    <property type="entry name" value="Sig_transdc_resp-reg_C-effctor"/>
</dbReference>
<dbReference type="InterPro" id="IPR000792">
    <property type="entry name" value="Tscrpt_reg_LuxR_C"/>
</dbReference>
<dbReference type="RefSeq" id="WP_088921369.1">
    <property type="nucleotide sequence ID" value="NZ_CP018632.1"/>
</dbReference>
<dbReference type="Pfam" id="PF00196">
    <property type="entry name" value="GerE"/>
    <property type="match status" value="1"/>
</dbReference>
<dbReference type="Gene3D" id="1.10.10.10">
    <property type="entry name" value="Winged helix-like DNA-binding domain superfamily/Winged helix DNA-binding domain"/>
    <property type="match status" value="1"/>
</dbReference>
<keyword evidence="3" id="KW-0804">Transcription</keyword>
<keyword evidence="1" id="KW-0805">Transcription regulation</keyword>
<sequence>MFTLTNSTHKHLAAAIEALGTPAFSECLYEWLQRCFEIDNGTVLAYYQTSKPDVFFAHSRIKQVHSHMENDYLSGIYLLDPFHSLHVNKSDNGLYRLRDIAPDHFHRNEYFANYYARTTLTDEIGFHVALPGGVSVHTCLGRDKSSGRNFTARDLNTARNLSSIVCSLITVQWKDLTASGDYKDELVVDHLRAQLQQHKDIRLSKRQGEVALLILRGHSTISIGLCLEISPQTVKVFRKQLYRKCEISSQAELFSLMTRYLAL</sequence>
<dbReference type="AlphaFoldDB" id="A0A2Z2P552"/>
<dbReference type="GO" id="GO:0003677">
    <property type="term" value="F:DNA binding"/>
    <property type="evidence" value="ECO:0007669"/>
    <property type="project" value="UniProtKB-KW"/>
</dbReference>
<dbReference type="SUPFAM" id="SSF46894">
    <property type="entry name" value="C-terminal effector domain of the bipartite response regulators"/>
    <property type="match status" value="1"/>
</dbReference>
<dbReference type="KEGG" id="gai:IMCC3135_32825"/>
<dbReference type="InterPro" id="IPR036388">
    <property type="entry name" value="WH-like_DNA-bd_sf"/>
</dbReference>
<dbReference type="PANTHER" id="PTHR44688:SF16">
    <property type="entry name" value="DNA-BINDING TRANSCRIPTIONAL ACTIVATOR DEVR_DOSR"/>
    <property type="match status" value="1"/>
</dbReference>
<evidence type="ECO:0000259" key="4">
    <source>
        <dbReference type="PROSITE" id="PS50043"/>
    </source>
</evidence>
<dbReference type="PROSITE" id="PS50043">
    <property type="entry name" value="HTH_LUXR_2"/>
    <property type="match status" value="1"/>
</dbReference>
<proteinExistence type="predicted"/>
<dbReference type="SMART" id="SM00421">
    <property type="entry name" value="HTH_LUXR"/>
    <property type="match status" value="1"/>
</dbReference>
<evidence type="ECO:0000256" key="3">
    <source>
        <dbReference type="ARBA" id="ARBA00023163"/>
    </source>
</evidence>
<evidence type="ECO:0000256" key="2">
    <source>
        <dbReference type="ARBA" id="ARBA00023125"/>
    </source>
</evidence>
<evidence type="ECO:0000313" key="6">
    <source>
        <dbReference type="Proteomes" id="UP000250079"/>
    </source>
</evidence>
<dbReference type="PANTHER" id="PTHR44688">
    <property type="entry name" value="DNA-BINDING TRANSCRIPTIONAL ACTIVATOR DEVR_DOSR"/>
    <property type="match status" value="1"/>
</dbReference>
<evidence type="ECO:0000256" key="1">
    <source>
        <dbReference type="ARBA" id="ARBA00023015"/>
    </source>
</evidence>
<gene>
    <name evidence="5" type="ORF">IMCC3135_32825</name>
</gene>